<dbReference type="EMBL" id="JAQQBS010000043">
    <property type="protein sequence ID" value="KAK0169629.1"/>
    <property type="molecule type" value="Genomic_DNA"/>
</dbReference>
<feature type="non-terminal residue" evidence="3">
    <location>
        <position position="1"/>
    </location>
</feature>
<protein>
    <submittedName>
        <fullName evidence="3">Uncharacterized protein</fullName>
    </submittedName>
</protein>
<proteinExistence type="predicted"/>
<sequence>LLITSALLIVIFTTLNTSSPELKFTSYFHASKSFGTSYDTPNPMKSIFTPSSPQKLKVQAYMLRYGGLPHINLYYNTTALSTRRGNPDPVDAETTSNSVGHSPLAE</sequence>
<evidence type="ECO:0000313" key="4">
    <source>
        <dbReference type="Proteomes" id="UP001168990"/>
    </source>
</evidence>
<organism evidence="3 4">
    <name type="scientific">Microctonus aethiopoides</name>
    <dbReference type="NCBI Taxonomy" id="144406"/>
    <lineage>
        <taxon>Eukaryota</taxon>
        <taxon>Metazoa</taxon>
        <taxon>Ecdysozoa</taxon>
        <taxon>Arthropoda</taxon>
        <taxon>Hexapoda</taxon>
        <taxon>Insecta</taxon>
        <taxon>Pterygota</taxon>
        <taxon>Neoptera</taxon>
        <taxon>Endopterygota</taxon>
        <taxon>Hymenoptera</taxon>
        <taxon>Apocrita</taxon>
        <taxon>Ichneumonoidea</taxon>
        <taxon>Braconidae</taxon>
        <taxon>Euphorinae</taxon>
        <taxon>Microctonus</taxon>
    </lineage>
</organism>
<feature type="chain" id="PRO_5041357512" evidence="2">
    <location>
        <begin position="18"/>
        <end position="106"/>
    </location>
</feature>
<reference evidence="3" key="1">
    <citation type="journal article" date="2023" name="bioRxiv">
        <title>Scaffold-level genome assemblies of two parasitoid biocontrol wasps reveal the parthenogenesis mechanism and an associated novel virus.</title>
        <authorList>
            <person name="Inwood S."/>
            <person name="Skelly J."/>
            <person name="Guhlin J."/>
            <person name="Harrop T."/>
            <person name="Goldson S."/>
            <person name="Dearden P."/>
        </authorList>
    </citation>
    <scope>NUCLEOTIDE SEQUENCE</scope>
    <source>
        <strain evidence="3">Irish</strain>
        <tissue evidence="3">Whole body</tissue>
    </source>
</reference>
<evidence type="ECO:0000256" key="1">
    <source>
        <dbReference type="SAM" id="MobiDB-lite"/>
    </source>
</evidence>
<keyword evidence="4" id="KW-1185">Reference proteome</keyword>
<name>A0AA39KQ45_9HYME</name>
<gene>
    <name evidence="3" type="ORF">PV328_011788</name>
</gene>
<accession>A0AA39KQ45</accession>
<dbReference type="Proteomes" id="UP001168990">
    <property type="component" value="Unassembled WGS sequence"/>
</dbReference>
<feature type="signal peptide" evidence="2">
    <location>
        <begin position="1"/>
        <end position="17"/>
    </location>
</feature>
<dbReference type="AlphaFoldDB" id="A0AA39KQ45"/>
<comment type="caution">
    <text evidence="3">The sequence shown here is derived from an EMBL/GenBank/DDBJ whole genome shotgun (WGS) entry which is preliminary data.</text>
</comment>
<feature type="region of interest" description="Disordered" evidence="1">
    <location>
        <begin position="82"/>
        <end position="106"/>
    </location>
</feature>
<evidence type="ECO:0000256" key="2">
    <source>
        <dbReference type="SAM" id="SignalP"/>
    </source>
</evidence>
<evidence type="ECO:0000313" key="3">
    <source>
        <dbReference type="EMBL" id="KAK0169629.1"/>
    </source>
</evidence>
<keyword evidence="2" id="KW-0732">Signal</keyword>
<reference evidence="3" key="2">
    <citation type="submission" date="2023-03" db="EMBL/GenBank/DDBJ databases">
        <authorList>
            <person name="Inwood S.N."/>
            <person name="Skelly J.G."/>
            <person name="Guhlin J."/>
            <person name="Harrop T.W.R."/>
            <person name="Goldson S.G."/>
            <person name="Dearden P.K."/>
        </authorList>
    </citation>
    <scope>NUCLEOTIDE SEQUENCE</scope>
    <source>
        <strain evidence="3">Irish</strain>
        <tissue evidence="3">Whole body</tissue>
    </source>
</reference>